<dbReference type="SMART" id="SM00235">
    <property type="entry name" value="ZnMc"/>
    <property type="match status" value="1"/>
</dbReference>
<feature type="region of interest" description="Disordered" evidence="4">
    <location>
        <begin position="382"/>
        <end position="428"/>
    </location>
</feature>
<dbReference type="AlphaFoldDB" id="A0A1M6MV40"/>
<dbReference type="GO" id="GO:0008237">
    <property type="term" value="F:metallopeptidase activity"/>
    <property type="evidence" value="ECO:0007669"/>
    <property type="project" value="InterPro"/>
</dbReference>
<keyword evidence="2" id="KW-0964">Secreted</keyword>
<dbReference type="EMBL" id="FQZF01000023">
    <property type="protein sequence ID" value="SHJ87341.1"/>
    <property type="molecule type" value="Genomic_DNA"/>
</dbReference>
<dbReference type="SUPFAM" id="SSF55486">
    <property type="entry name" value="Metalloproteases ('zincins'), catalytic domain"/>
    <property type="match status" value="1"/>
</dbReference>
<evidence type="ECO:0000259" key="5">
    <source>
        <dbReference type="SMART" id="SM00235"/>
    </source>
</evidence>
<keyword evidence="3" id="KW-0677">Repeat</keyword>
<sequence>MSSVEESSAAFILASLASASSGKPVFTTEQVIEQLQIFGSGPQWTGVHLFQPATGGEITYSIPTFRYESAGEEDVGWLPPSAVMLRQARLAAELWDDLIAPSLTEIADESAQIVIGRSRLTQNDGTYATVEVATLPAGPGSYAMKPSQVWLSANWATNSDPGFQDSRYGLTTLIHELGHSLGLSHPGLYNATPGRSITYEHDAVFAQDTRQYTLMSYFNAGLDGSGARHIGPDGVPRYPSTPMLYDIATIQSIYGADMTTRVDDTVYGFNSTAGRSVYDFSVNTTPIIAIWDADGRDTIDLSGFSANQRIDLREGAYSDVGGLAGNLAIAFGAEIEDAIGGSGQDHMTGNAVDNFLSGGAGDDILIGLDGDDALYGEAGNDTMNGGAGDNRLNGGDGYDTVDLRDQGRRGESFSAAGTTTEREHATGTDEWQTLEVALYADGRMVFDANDAAAQIMRLYAATLDRNLDQEGLNGHVNAMAHGTTLMDVANTILSSTEFASRFGANLANDAFVDLIYTNLFGYTADATNRAFWIGNLDAGISRAQFVSSLAEDTDARNATASILTAGLWDLDETADFVARLYTVALDRAPEVTGLTGWRSYAESGAAELDLVSRFIDSAEYNALYGGTDNQTFIQSLYRNALGREAEAEGLTGWVNYLETGGTRAGVVLGFTEAEELRMVTTETIRSENPEHYGILFA</sequence>
<gene>
    <name evidence="6" type="ORF">SAMN02745194_03604</name>
</gene>
<evidence type="ECO:0000256" key="4">
    <source>
        <dbReference type="SAM" id="MobiDB-lite"/>
    </source>
</evidence>
<dbReference type="STRING" id="198092.SAMN02745194_03604"/>
<comment type="subcellular location">
    <subcellularLocation>
        <location evidence="1">Secreted</location>
    </subcellularLocation>
</comment>
<dbReference type="CDD" id="cd04277">
    <property type="entry name" value="ZnMc_serralysin_like"/>
    <property type="match status" value="1"/>
</dbReference>
<feature type="compositionally biased region" description="Basic and acidic residues" evidence="4">
    <location>
        <begin position="401"/>
        <end position="411"/>
    </location>
</feature>
<dbReference type="GO" id="GO:0006508">
    <property type="term" value="P:proteolysis"/>
    <property type="evidence" value="ECO:0007669"/>
    <property type="project" value="InterPro"/>
</dbReference>
<dbReference type="RefSeq" id="WP_073137251.1">
    <property type="nucleotide sequence ID" value="NZ_FQZF01000023.1"/>
</dbReference>
<dbReference type="Gene3D" id="3.40.390.10">
    <property type="entry name" value="Collagenase (Catalytic Domain)"/>
    <property type="match status" value="1"/>
</dbReference>
<evidence type="ECO:0000313" key="6">
    <source>
        <dbReference type="EMBL" id="SHJ87341.1"/>
    </source>
</evidence>
<dbReference type="InterPro" id="IPR006026">
    <property type="entry name" value="Peptidase_Metallo"/>
</dbReference>
<dbReference type="Gene3D" id="1.10.3130.20">
    <property type="entry name" value="Phycobilisome linker domain"/>
    <property type="match status" value="2"/>
</dbReference>
<reference evidence="6 7" key="1">
    <citation type="submission" date="2016-11" db="EMBL/GenBank/DDBJ databases">
        <authorList>
            <person name="Jaros S."/>
            <person name="Januszkiewicz K."/>
            <person name="Wedrychowicz H."/>
        </authorList>
    </citation>
    <scope>NUCLEOTIDE SEQUENCE [LARGE SCALE GENOMIC DNA]</scope>
    <source>
        <strain evidence="6 7">DSM 14916</strain>
    </source>
</reference>
<dbReference type="GO" id="GO:0008270">
    <property type="term" value="F:zinc ion binding"/>
    <property type="evidence" value="ECO:0007669"/>
    <property type="project" value="InterPro"/>
</dbReference>
<accession>A0A1M6MV40</accession>
<dbReference type="Pfam" id="PF13946">
    <property type="entry name" value="DUF4214"/>
    <property type="match status" value="2"/>
</dbReference>
<protein>
    <recommendedName>
        <fullName evidence="5">Peptidase metallopeptidase domain-containing protein</fullName>
    </recommendedName>
</protein>
<dbReference type="Proteomes" id="UP000184387">
    <property type="component" value="Unassembled WGS sequence"/>
</dbReference>
<organism evidence="6 7">
    <name type="scientific">Muricoccus roseus</name>
    <dbReference type="NCBI Taxonomy" id="198092"/>
    <lineage>
        <taxon>Bacteria</taxon>
        <taxon>Pseudomonadati</taxon>
        <taxon>Pseudomonadota</taxon>
        <taxon>Alphaproteobacteria</taxon>
        <taxon>Acetobacterales</taxon>
        <taxon>Roseomonadaceae</taxon>
        <taxon>Muricoccus</taxon>
    </lineage>
</organism>
<dbReference type="SUPFAM" id="SSF51120">
    <property type="entry name" value="beta-Roll"/>
    <property type="match status" value="1"/>
</dbReference>
<dbReference type="GO" id="GO:0005615">
    <property type="term" value="C:extracellular space"/>
    <property type="evidence" value="ECO:0007669"/>
    <property type="project" value="InterPro"/>
</dbReference>
<evidence type="ECO:0000256" key="1">
    <source>
        <dbReference type="ARBA" id="ARBA00004613"/>
    </source>
</evidence>
<evidence type="ECO:0000256" key="2">
    <source>
        <dbReference type="ARBA" id="ARBA00022525"/>
    </source>
</evidence>
<dbReference type="GO" id="GO:0005509">
    <property type="term" value="F:calcium ion binding"/>
    <property type="evidence" value="ECO:0007669"/>
    <property type="project" value="InterPro"/>
</dbReference>
<dbReference type="InterPro" id="IPR034033">
    <property type="entry name" value="Serralysin-like"/>
</dbReference>
<dbReference type="Pfam" id="PF08548">
    <property type="entry name" value="Peptidase_M10_C"/>
    <property type="match status" value="1"/>
</dbReference>
<proteinExistence type="predicted"/>
<dbReference type="PRINTS" id="PR00313">
    <property type="entry name" value="CABNDNGRPT"/>
</dbReference>
<dbReference type="InterPro" id="IPR038255">
    <property type="entry name" value="PBS_linker_sf"/>
</dbReference>
<dbReference type="InterPro" id="IPR011049">
    <property type="entry name" value="Serralysin-like_metalloprot_C"/>
</dbReference>
<dbReference type="OrthoDB" id="7282531at2"/>
<evidence type="ECO:0000256" key="3">
    <source>
        <dbReference type="ARBA" id="ARBA00022737"/>
    </source>
</evidence>
<dbReference type="InterPro" id="IPR013858">
    <property type="entry name" value="Peptidase_M10B_C"/>
</dbReference>
<evidence type="ECO:0000313" key="7">
    <source>
        <dbReference type="Proteomes" id="UP000184387"/>
    </source>
</evidence>
<name>A0A1M6MV40_9PROT</name>
<dbReference type="Gene3D" id="2.150.10.10">
    <property type="entry name" value="Serralysin-like metalloprotease, C-terminal"/>
    <property type="match status" value="1"/>
</dbReference>
<feature type="domain" description="Peptidase metallopeptidase" evidence="5">
    <location>
        <begin position="56"/>
        <end position="232"/>
    </location>
</feature>
<keyword evidence="7" id="KW-1185">Reference proteome</keyword>
<dbReference type="InterPro" id="IPR024079">
    <property type="entry name" value="MetalloPept_cat_dom_sf"/>
</dbReference>
<dbReference type="InterPro" id="IPR025282">
    <property type="entry name" value="DUF4214"/>
</dbReference>